<keyword evidence="6" id="KW-0130">Cell adhesion</keyword>
<accession>A0A8C7Q2B6</accession>
<feature type="region of interest" description="Disordered" evidence="10">
    <location>
        <begin position="1023"/>
        <end position="1093"/>
    </location>
</feature>
<evidence type="ECO:0000256" key="1">
    <source>
        <dbReference type="ARBA" id="ARBA00004282"/>
    </source>
</evidence>
<reference evidence="11" key="2">
    <citation type="submission" date="2025-08" db="UniProtKB">
        <authorList>
            <consortium name="Ensembl"/>
        </authorList>
    </citation>
    <scope>IDENTIFICATION</scope>
</reference>
<dbReference type="GO" id="GO:0005912">
    <property type="term" value="C:adherens junction"/>
    <property type="evidence" value="ECO:0007669"/>
    <property type="project" value="TreeGrafter"/>
</dbReference>
<feature type="repeat" description="ARM" evidence="9">
    <location>
        <begin position="767"/>
        <end position="804"/>
    </location>
</feature>
<dbReference type="GO" id="GO:0098609">
    <property type="term" value="P:cell-cell adhesion"/>
    <property type="evidence" value="ECO:0007669"/>
    <property type="project" value="InterPro"/>
</dbReference>
<feature type="repeat" description="ARM" evidence="9">
    <location>
        <begin position="465"/>
        <end position="492"/>
    </location>
</feature>
<evidence type="ECO:0000313" key="12">
    <source>
        <dbReference type="Proteomes" id="UP000694395"/>
    </source>
</evidence>
<keyword evidence="3" id="KW-0488">Methylation</keyword>
<dbReference type="PANTHER" id="PTHR10372:SF8">
    <property type="entry name" value="PLAKOPHILIN-4"/>
    <property type="match status" value="1"/>
</dbReference>
<dbReference type="AlphaFoldDB" id="A0A8C7Q2B6"/>
<evidence type="ECO:0000256" key="7">
    <source>
        <dbReference type="ARBA" id="ARBA00022949"/>
    </source>
</evidence>
<dbReference type="Ensembl" id="ENSOMYT00000033433.2">
    <property type="protein sequence ID" value="ENSOMYP00000030670.2"/>
    <property type="gene ID" value="ENSOMYG00000014288.2"/>
</dbReference>
<dbReference type="InterPro" id="IPR000225">
    <property type="entry name" value="Armadillo"/>
</dbReference>
<feature type="region of interest" description="Disordered" evidence="10">
    <location>
        <begin position="922"/>
        <end position="947"/>
    </location>
</feature>
<evidence type="ECO:0000256" key="9">
    <source>
        <dbReference type="PROSITE-ProRule" id="PRU00259"/>
    </source>
</evidence>
<sequence length="1093" mass="120608">MNLGSSDLNELQFERLTRELEEERQIVASQLERCMLGAESPGDDDDASREHRAAVMDSSHQSPSRLLRADQGHGSLYLPEADRASPHDRSVAHMTSYADSGYQDSSMSYYSVSRENVVLSEPRHMLSGSGPRGSPSHGRSSRAEGQASVQVASASGRVMRRMGSLPSRGQSPVCGVGGTVSPSRVSLRTSQGGSAYGSPILTEPKPLASIFHGTTMPPSSPPGPGTTPSFQGLSGSPLRSCMTAVPQHYGSTLPRQGVLPYGHDAYGLYERTALPLSRPDSLTGLHSSYATHHSPLDQDMRMAMSPDCHVTPVYDDRAFQSPLYHSPTHAHHGSHGAIYRTLTGTRTLQRTTSHCSTLAYQRSSYGLNTAGSYADPYRVSQQGQGPNETSFSRHSGLVDRAATRSPSIDSIQKDPREFAWRDPDLPEVIHMLQHHFPSVQANAAAYLQHLCYRDNHIKVEVCYLGGVQHLVDLLDHKAVEVQRSSCGALRNLVYGKATDDNKVALRNSGGVPALLRLLRRTTDNEVRELVTGVLWNLSSCDAVKMTIIRDALSTLTNTVVIPHSGWSSSNYREETKLKFHSSLLLRNTTGCLRNLSSAGEEARGQLRCCEGLVDSLLYVLKACVSTSDFDSKIVENCVCTLRNLSYRLEIEMPSSRLLGTQELDALLGYGSPSKDLDYLCWGKKRKKKKRGWLDDKWDGVGPIPGFGKPPLGAEMLWHPAVVKPYLSLLAESSNPATLEGSAGSLQNLSAGNWKFAAYIRAAVRKEKGLPILVELLRMDNDRVVCSVATALRNMALDSRNKELIGKYAMRDLVNRLPGGSPSLLSDETVASVCCTLHEVTSRNMENAKALADTGGIEKLLDIRKGRGKGYSMKVVKAAAQVLNTLWQYRDLRTLYKQDGWHHGHFLTPVSTLERDRYRSQPTLPTSTLQMSPVPRQSGGSATSSPAMLGIRRHSSNYQRAQSSMQLDTYYGDNSLHRNQYTGSEKQTPYFIGSYSSPSREDCPRSQVRHKCLDRNTYNNYRMYLSSPHGYGEEEPGPYQDEPENLTSTERYNTSQPNRLKSNTNTANYVDFYSTTRRPSQKANQYTGSPDSWV</sequence>
<dbReference type="Gene3D" id="1.25.10.10">
    <property type="entry name" value="Leucine-rich Repeat Variant"/>
    <property type="match status" value="1"/>
</dbReference>
<feature type="region of interest" description="Disordered" evidence="10">
    <location>
        <begin position="122"/>
        <end position="148"/>
    </location>
</feature>
<proteinExistence type="inferred from homology"/>
<feature type="compositionally biased region" description="Acidic residues" evidence="10">
    <location>
        <begin position="1032"/>
        <end position="1043"/>
    </location>
</feature>
<evidence type="ECO:0000256" key="4">
    <source>
        <dbReference type="ARBA" id="ARBA00022553"/>
    </source>
</evidence>
<dbReference type="InterPro" id="IPR016024">
    <property type="entry name" value="ARM-type_fold"/>
</dbReference>
<keyword evidence="8" id="KW-0175">Coiled coil</keyword>
<evidence type="ECO:0000256" key="8">
    <source>
        <dbReference type="ARBA" id="ARBA00023054"/>
    </source>
</evidence>
<evidence type="ECO:0000256" key="6">
    <source>
        <dbReference type="ARBA" id="ARBA00022889"/>
    </source>
</evidence>
<feature type="region of interest" description="Disordered" evidence="10">
    <location>
        <begin position="182"/>
        <end position="201"/>
    </location>
</feature>
<dbReference type="Pfam" id="PF00514">
    <property type="entry name" value="Arm"/>
    <property type="match status" value="3"/>
</dbReference>
<feature type="compositionally biased region" description="Polar residues" evidence="10">
    <location>
        <begin position="182"/>
        <end position="193"/>
    </location>
</feature>
<keyword evidence="4" id="KW-0597">Phosphoprotein</keyword>
<dbReference type="InterPro" id="IPR011989">
    <property type="entry name" value="ARM-like"/>
</dbReference>
<dbReference type="SMART" id="SM00185">
    <property type="entry name" value="ARM"/>
    <property type="match status" value="7"/>
</dbReference>
<feature type="region of interest" description="Disordered" evidence="10">
    <location>
        <begin position="37"/>
        <end position="90"/>
    </location>
</feature>
<dbReference type="GO" id="GO:0005737">
    <property type="term" value="C:cytoplasm"/>
    <property type="evidence" value="ECO:0007669"/>
    <property type="project" value="TreeGrafter"/>
</dbReference>
<dbReference type="FunFam" id="1.25.10.10:FF:000008">
    <property type="entry name" value="plakophilin-4 isoform X1"/>
    <property type="match status" value="1"/>
</dbReference>
<reference evidence="11" key="3">
    <citation type="submission" date="2025-09" db="UniProtKB">
        <authorList>
            <consortium name="Ensembl"/>
        </authorList>
    </citation>
    <scope>IDENTIFICATION</scope>
</reference>
<protein>
    <submittedName>
        <fullName evidence="11">Plakophilin 4</fullName>
    </submittedName>
</protein>
<dbReference type="Proteomes" id="UP000694395">
    <property type="component" value="Chromosome 7"/>
</dbReference>
<evidence type="ECO:0000256" key="10">
    <source>
        <dbReference type="SAM" id="MobiDB-lite"/>
    </source>
</evidence>
<feature type="repeat" description="ARM" evidence="9">
    <location>
        <begin position="509"/>
        <end position="552"/>
    </location>
</feature>
<feature type="compositionally biased region" description="Low complexity" evidence="10">
    <location>
        <begin position="127"/>
        <end position="138"/>
    </location>
</feature>
<comment type="subcellular location">
    <subcellularLocation>
        <location evidence="1">Cell junction</location>
    </subcellularLocation>
</comment>
<evidence type="ECO:0000313" key="11">
    <source>
        <dbReference type="Ensembl" id="ENSOMYP00000030670.2"/>
    </source>
</evidence>
<feature type="compositionally biased region" description="Polar residues" evidence="10">
    <location>
        <begin position="379"/>
        <end position="393"/>
    </location>
</feature>
<reference evidence="11" key="1">
    <citation type="submission" date="2020-07" db="EMBL/GenBank/DDBJ databases">
        <title>A long reads based de novo assembly of the rainbow trout Arlee double haploid line genome.</title>
        <authorList>
            <person name="Gao G."/>
            <person name="Palti Y."/>
        </authorList>
    </citation>
    <scope>NUCLEOTIDE SEQUENCE [LARGE SCALE GENOMIC DNA]</scope>
</reference>
<dbReference type="GO" id="GO:0005886">
    <property type="term" value="C:plasma membrane"/>
    <property type="evidence" value="ECO:0007669"/>
    <property type="project" value="TreeGrafter"/>
</dbReference>
<organism evidence="11 12">
    <name type="scientific">Oncorhynchus mykiss</name>
    <name type="common">Rainbow trout</name>
    <name type="synonym">Salmo gairdneri</name>
    <dbReference type="NCBI Taxonomy" id="8022"/>
    <lineage>
        <taxon>Eukaryota</taxon>
        <taxon>Metazoa</taxon>
        <taxon>Chordata</taxon>
        <taxon>Craniata</taxon>
        <taxon>Vertebrata</taxon>
        <taxon>Euteleostomi</taxon>
        <taxon>Actinopterygii</taxon>
        <taxon>Neopterygii</taxon>
        <taxon>Teleostei</taxon>
        <taxon>Protacanthopterygii</taxon>
        <taxon>Salmoniformes</taxon>
        <taxon>Salmonidae</taxon>
        <taxon>Salmoninae</taxon>
        <taxon>Oncorhynchus</taxon>
    </lineage>
</organism>
<keyword evidence="5" id="KW-0677">Repeat</keyword>
<evidence type="ECO:0000256" key="3">
    <source>
        <dbReference type="ARBA" id="ARBA00022481"/>
    </source>
</evidence>
<dbReference type="GeneTree" id="ENSGT00940000155773"/>
<comment type="similarity">
    <text evidence="2">Belongs to the beta-catenin family.</text>
</comment>
<name>A0A8C7Q2B6_ONCMY</name>
<evidence type="ECO:0000256" key="5">
    <source>
        <dbReference type="ARBA" id="ARBA00022737"/>
    </source>
</evidence>
<dbReference type="SUPFAM" id="SSF48371">
    <property type="entry name" value="ARM repeat"/>
    <property type="match status" value="1"/>
</dbReference>
<feature type="compositionally biased region" description="Polar residues" evidence="10">
    <location>
        <begin position="1044"/>
        <end position="1093"/>
    </location>
</feature>
<keyword evidence="7" id="KW-0965">Cell junction</keyword>
<evidence type="ECO:0000256" key="2">
    <source>
        <dbReference type="ARBA" id="ARBA00005462"/>
    </source>
</evidence>
<dbReference type="InterPro" id="IPR028435">
    <property type="entry name" value="Plakophilin/d_Catenin"/>
</dbReference>
<dbReference type="PANTHER" id="PTHR10372">
    <property type="entry name" value="PLAKOPHILLIN-RELATED"/>
    <property type="match status" value="1"/>
</dbReference>
<dbReference type="GO" id="GO:0005634">
    <property type="term" value="C:nucleus"/>
    <property type="evidence" value="ECO:0007669"/>
    <property type="project" value="TreeGrafter"/>
</dbReference>
<keyword evidence="12" id="KW-1185">Reference proteome</keyword>
<feature type="region of interest" description="Disordered" evidence="10">
    <location>
        <begin position="376"/>
        <end position="408"/>
    </location>
</feature>
<dbReference type="PROSITE" id="PS50176">
    <property type="entry name" value="ARM_REPEAT"/>
    <property type="match status" value="3"/>
</dbReference>
<feature type="compositionally biased region" description="Basic and acidic residues" evidence="10">
    <location>
        <begin position="80"/>
        <end position="90"/>
    </location>
</feature>